<dbReference type="AlphaFoldDB" id="A0A1D2MQD1"/>
<dbReference type="InterPro" id="IPR050984">
    <property type="entry name" value="Gfo/Idh/MocA_domain"/>
</dbReference>
<evidence type="ECO:0000256" key="8">
    <source>
        <dbReference type="ARBA" id="ARBA00043025"/>
    </source>
</evidence>
<reference evidence="13 14" key="1">
    <citation type="journal article" date="2016" name="Genome Biol. Evol.">
        <title>Gene Family Evolution Reflects Adaptation to Soil Environmental Stressors in the Genome of the Collembolan Orchesella cincta.</title>
        <authorList>
            <person name="Faddeeva-Vakhrusheva A."/>
            <person name="Derks M.F."/>
            <person name="Anvar S.Y."/>
            <person name="Agamennone V."/>
            <person name="Suring W."/>
            <person name="Smit S."/>
            <person name="van Straalen N.M."/>
            <person name="Roelofs D."/>
        </authorList>
    </citation>
    <scope>NUCLEOTIDE SEQUENCE [LARGE SCALE GENOMIC DNA]</scope>
    <source>
        <tissue evidence="13">Mixed pool</tissue>
    </source>
</reference>
<dbReference type="GO" id="GO:0047115">
    <property type="term" value="F:trans-1,2-dihydrobenzene-1,2-diol dehydrogenase activity"/>
    <property type="evidence" value="ECO:0007669"/>
    <property type="project" value="UniProtKB-EC"/>
</dbReference>
<name>A0A1D2MQD1_ORCCI</name>
<dbReference type="Pfam" id="PF01408">
    <property type="entry name" value="GFO_IDH_MocA"/>
    <property type="match status" value="1"/>
</dbReference>
<evidence type="ECO:0000256" key="1">
    <source>
        <dbReference type="ARBA" id="ARBA00010928"/>
    </source>
</evidence>
<gene>
    <name evidence="13" type="ORF">Ocin01_11446</name>
</gene>
<evidence type="ECO:0000259" key="12">
    <source>
        <dbReference type="Pfam" id="PF22725"/>
    </source>
</evidence>
<comment type="similarity">
    <text evidence="1">Belongs to the Gfo/Idh/MocA family.</text>
</comment>
<sequence>MSDLTTRPLRWGHHQCWLISHDFALHWAPSTPQEHICSGGRSKKTGRCGKFAKLHGIPKAYDSYQKVFEDPEVVYIGAIHPTHLPLGKAALDAGKPVLCEKPLCINVRETKELLEYAKAKNLFFMEALWVRFFPAYQKLRELLSTKAIGDVANVFISFGVPLGDVDRCKLLNLGGGTTLDIGVYCTQLSILVYGQEFPEKILSTGVLNESGADVVGSTTLKFPSGGLATFITSYKSTMPNEAFIIGTKGNIKMHSPFWSATKLELLTDGAPPQVFEYPVPVGAKPINFWNTTGLAYQCHEVRKCLIQGKVQSDVMPHSETLRLSQILEEIRKQIGVKYPQDDE</sequence>
<feature type="domain" description="Gfo/Idh/MocA-like oxidoreductase N-terminal" evidence="11">
    <location>
        <begin position="47"/>
        <end position="125"/>
    </location>
</feature>
<dbReference type="InterPro" id="IPR000683">
    <property type="entry name" value="Gfo/Idh/MocA-like_OxRdtase_N"/>
</dbReference>
<dbReference type="GO" id="GO:0047837">
    <property type="term" value="F:D-xylose 1-dehydrogenase (NADP+) activity"/>
    <property type="evidence" value="ECO:0007669"/>
    <property type="project" value="UniProtKB-EC"/>
</dbReference>
<proteinExistence type="inferred from homology"/>
<organism evidence="13 14">
    <name type="scientific">Orchesella cincta</name>
    <name type="common">Springtail</name>
    <name type="synonym">Podura cincta</name>
    <dbReference type="NCBI Taxonomy" id="48709"/>
    <lineage>
        <taxon>Eukaryota</taxon>
        <taxon>Metazoa</taxon>
        <taxon>Ecdysozoa</taxon>
        <taxon>Arthropoda</taxon>
        <taxon>Hexapoda</taxon>
        <taxon>Collembola</taxon>
        <taxon>Entomobryomorpha</taxon>
        <taxon>Entomobryoidea</taxon>
        <taxon>Orchesellidae</taxon>
        <taxon>Orchesellinae</taxon>
        <taxon>Orchesella</taxon>
    </lineage>
</organism>
<dbReference type="PANTHER" id="PTHR22604:SF105">
    <property type="entry name" value="TRANS-1,2-DIHYDROBENZENE-1,2-DIOL DEHYDROGENASE"/>
    <property type="match status" value="1"/>
</dbReference>
<keyword evidence="14" id="KW-1185">Reference proteome</keyword>
<dbReference type="InterPro" id="IPR036291">
    <property type="entry name" value="NAD(P)-bd_dom_sf"/>
</dbReference>
<dbReference type="SUPFAM" id="SSF55347">
    <property type="entry name" value="Glyceraldehyde-3-phosphate dehydrogenase-like, C-terminal domain"/>
    <property type="match status" value="1"/>
</dbReference>
<dbReference type="OrthoDB" id="2129491at2759"/>
<dbReference type="Pfam" id="PF22725">
    <property type="entry name" value="GFO_IDH_MocA_C3"/>
    <property type="match status" value="1"/>
</dbReference>
<comment type="caution">
    <text evidence="13">The sequence shown here is derived from an EMBL/GenBank/DDBJ whole genome shotgun (WGS) entry which is preliminary data.</text>
</comment>
<evidence type="ECO:0000256" key="9">
    <source>
        <dbReference type="ARBA" id="ARBA00047423"/>
    </source>
</evidence>
<evidence type="ECO:0000256" key="4">
    <source>
        <dbReference type="ARBA" id="ARBA00038984"/>
    </source>
</evidence>
<dbReference type="GO" id="GO:0000166">
    <property type="term" value="F:nucleotide binding"/>
    <property type="evidence" value="ECO:0007669"/>
    <property type="project" value="InterPro"/>
</dbReference>
<comment type="catalytic activity">
    <reaction evidence="10">
        <text>D-xylose + NADP(+) = D-xylono-1,5-lactone + NADPH + H(+)</text>
        <dbReference type="Rhea" id="RHEA:22000"/>
        <dbReference type="ChEBI" id="CHEBI:15378"/>
        <dbReference type="ChEBI" id="CHEBI:15867"/>
        <dbReference type="ChEBI" id="CHEBI:53455"/>
        <dbReference type="ChEBI" id="CHEBI:57783"/>
        <dbReference type="ChEBI" id="CHEBI:58349"/>
        <dbReference type="EC" id="1.1.1.179"/>
    </reaction>
</comment>
<evidence type="ECO:0000256" key="5">
    <source>
        <dbReference type="ARBA" id="ARBA00040603"/>
    </source>
</evidence>
<evidence type="ECO:0000256" key="7">
    <source>
        <dbReference type="ARBA" id="ARBA00042988"/>
    </source>
</evidence>
<dbReference type="OMA" id="NFMFLHH"/>
<dbReference type="Gene3D" id="3.30.360.10">
    <property type="entry name" value="Dihydrodipicolinate Reductase, domain 2"/>
    <property type="match status" value="1"/>
</dbReference>
<dbReference type="EMBL" id="LJIJ01000695">
    <property type="protein sequence ID" value="ODM95226.1"/>
    <property type="molecule type" value="Genomic_DNA"/>
</dbReference>
<feature type="domain" description="GFO/IDH/MocA-like oxidoreductase" evidence="12">
    <location>
        <begin position="136"/>
        <end position="251"/>
    </location>
</feature>
<dbReference type="EC" id="1.3.1.20" evidence="3"/>
<keyword evidence="2" id="KW-0560">Oxidoreductase</keyword>
<evidence type="ECO:0000256" key="10">
    <source>
        <dbReference type="ARBA" id="ARBA00049233"/>
    </source>
</evidence>
<protein>
    <recommendedName>
        <fullName evidence="5">Trans-1,2-dihydrobenzene-1,2-diol dehydrogenase</fullName>
        <ecNumber evidence="4">1.1.1.179</ecNumber>
        <ecNumber evidence="3">1.3.1.20</ecNumber>
    </recommendedName>
    <alternativeName>
        <fullName evidence="8">D-xylose 1-dehydrogenase</fullName>
    </alternativeName>
    <alternativeName>
        <fullName evidence="7">D-xylose-NADP dehydrogenase</fullName>
    </alternativeName>
    <alternativeName>
        <fullName evidence="6">Dimeric dihydrodiol dehydrogenase</fullName>
    </alternativeName>
</protein>
<dbReference type="SUPFAM" id="SSF51735">
    <property type="entry name" value="NAD(P)-binding Rossmann-fold domains"/>
    <property type="match status" value="1"/>
</dbReference>
<dbReference type="PANTHER" id="PTHR22604">
    <property type="entry name" value="OXIDOREDUCTASES"/>
    <property type="match status" value="1"/>
</dbReference>
<dbReference type="EC" id="1.1.1.179" evidence="4"/>
<dbReference type="InterPro" id="IPR055170">
    <property type="entry name" value="GFO_IDH_MocA-like_dom"/>
</dbReference>
<evidence type="ECO:0000313" key="13">
    <source>
        <dbReference type="EMBL" id="ODM95226.1"/>
    </source>
</evidence>
<accession>A0A1D2MQD1</accession>
<dbReference type="Gene3D" id="3.40.50.720">
    <property type="entry name" value="NAD(P)-binding Rossmann-like Domain"/>
    <property type="match status" value="1"/>
</dbReference>
<evidence type="ECO:0000256" key="2">
    <source>
        <dbReference type="ARBA" id="ARBA00023002"/>
    </source>
</evidence>
<evidence type="ECO:0000256" key="6">
    <source>
        <dbReference type="ARBA" id="ARBA00042926"/>
    </source>
</evidence>
<evidence type="ECO:0000259" key="11">
    <source>
        <dbReference type="Pfam" id="PF01408"/>
    </source>
</evidence>
<dbReference type="Proteomes" id="UP000094527">
    <property type="component" value="Unassembled WGS sequence"/>
</dbReference>
<comment type="catalytic activity">
    <reaction evidence="9">
        <text>(1R,2R)-1,2-dihydrobenzene-1,2-diol + NADP(+) = catechol + NADPH + H(+)</text>
        <dbReference type="Rhea" id="RHEA:16729"/>
        <dbReference type="ChEBI" id="CHEBI:10702"/>
        <dbReference type="ChEBI" id="CHEBI:15378"/>
        <dbReference type="ChEBI" id="CHEBI:18135"/>
        <dbReference type="ChEBI" id="CHEBI:57783"/>
        <dbReference type="ChEBI" id="CHEBI:58349"/>
        <dbReference type="EC" id="1.3.1.20"/>
    </reaction>
</comment>
<dbReference type="STRING" id="48709.A0A1D2MQD1"/>
<evidence type="ECO:0000256" key="3">
    <source>
        <dbReference type="ARBA" id="ARBA00038853"/>
    </source>
</evidence>
<evidence type="ECO:0000313" key="14">
    <source>
        <dbReference type="Proteomes" id="UP000094527"/>
    </source>
</evidence>